<dbReference type="EMBL" id="UGNP01000001">
    <property type="protein sequence ID" value="STX09555.1"/>
    <property type="molecule type" value="Genomic_DNA"/>
</dbReference>
<accession>A0A2U3ADE8</accession>
<evidence type="ECO:0000313" key="3">
    <source>
        <dbReference type="EMBL" id="TDR39019.1"/>
    </source>
</evidence>
<feature type="transmembrane region" description="Helical" evidence="1">
    <location>
        <begin position="91"/>
        <end position="109"/>
    </location>
</feature>
<dbReference type="Proteomes" id="UP000254330">
    <property type="component" value="Unassembled WGS sequence"/>
</dbReference>
<dbReference type="OrthoDB" id="2456629at2"/>
<evidence type="ECO:0000256" key="1">
    <source>
        <dbReference type="SAM" id="Phobius"/>
    </source>
</evidence>
<dbReference type="EMBL" id="SNZG01000013">
    <property type="protein sequence ID" value="TDR39019.1"/>
    <property type="molecule type" value="Genomic_DNA"/>
</dbReference>
<keyword evidence="1" id="KW-1133">Transmembrane helix</keyword>
<keyword evidence="5" id="KW-1185">Reference proteome</keyword>
<reference evidence="3 5" key="2">
    <citation type="submission" date="2019-03" db="EMBL/GenBank/DDBJ databases">
        <title>Genomic Encyclopedia of Type Strains, Phase IV (KMG-IV): sequencing the most valuable type-strain genomes for metagenomic binning, comparative biology and taxonomic classification.</title>
        <authorList>
            <person name="Goeker M."/>
        </authorList>
    </citation>
    <scope>NUCLEOTIDE SEQUENCE [LARGE SCALE GENOMIC DNA]</scope>
    <source>
        <strain evidence="3 5">DSM 20580</strain>
    </source>
</reference>
<keyword evidence="1" id="KW-0472">Membrane</keyword>
<feature type="transmembrane region" description="Helical" evidence="1">
    <location>
        <begin position="33"/>
        <end position="56"/>
    </location>
</feature>
<organism evidence="2 4">
    <name type="scientific">Kurthia zopfii</name>
    <dbReference type="NCBI Taxonomy" id="1650"/>
    <lineage>
        <taxon>Bacteria</taxon>
        <taxon>Bacillati</taxon>
        <taxon>Bacillota</taxon>
        <taxon>Bacilli</taxon>
        <taxon>Bacillales</taxon>
        <taxon>Caryophanaceae</taxon>
        <taxon>Kurthia</taxon>
    </lineage>
</organism>
<protein>
    <submittedName>
        <fullName evidence="2">Uncharacterized protein</fullName>
    </submittedName>
</protein>
<keyword evidence="1" id="KW-0812">Transmembrane</keyword>
<evidence type="ECO:0000313" key="5">
    <source>
        <dbReference type="Proteomes" id="UP000294641"/>
    </source>
</evidence>
<proteinExistence type="predicted"/>
<evidence type="ECO:0000313" key="4">
    <source>
        <dbReference type="Proteomes" id="UP000254330"/>
    </source>
</evidence>
<dbReference type="Proteomes" id="UP000294641">
    <property type="component" value="Unassembled WGS sequence"/>
</dbReference>
<feature type="transmembrane region" description="Helical" evidence="1">
    <location>
        <begin position="7"/>
        <end position="27"/>
    </location>
</feature>
<reference evidence="2 4" key="1">
    <citation type="submission" date="2018-06" db="EMBL/GenBank/DDBJ databases">
        <authorList>
            <consortium name="Pathogen Informatics"/>
            <person name="Doyle S."/>
        </authorList>
    </citation>
    <scope>NUCLEOTIDE SEQUENCE [LARGE SCALE GENOMIC DNA]</scope>
    <source>
        <strain evidence="2 4">NCTC10597</strain>
    </source>
</reference>
<dbReference type="RefSeq" id="WP_109349430.1">
    <property type="nucleotide sequence ID" value="NZ_BJUE01000053.1"/>
</dbReference>
<gene>
    <name evidence="3" type="ORF">DFR61_11313</name>
    <name evidence="2" type="ORF">NCTC10597_01241</name>
</gene>
<name>A0A2U3ADE8_9BACL</name>
<evidence type="ECO:0000313" key="2">
    <source>
        <dbReference type="EMBL" id="STX09555.1"/>
    </source>
</evidence>
<comment type="caution">
    <text evidence="2">The sequence shown here is derived from an EMBL/GenBank/DDBJ whole genome shotgun (WGS) entry which is preliminary data.</text>
</comment>
<sequence length="118" mass="13640">MHNFKNRIIIIIITGILATIATKIYYWNSLEMSRVWFIFSLFILILSTYGLVVSYIIDKLASYFDLQIIKILIRILLFLVAGILPFIGSSYIILTIITAIIYVLVDALYPQPKKERHA</sequence>
<dbReference type="AlphaFoldDB" id="A0A2U3ADE8"/>